<feature type="coiled-coil region" evidence="1">
    <location>
        <begin position="15"/>
        <end position="42"/>
    </location>
</feature>
<comment type="caution">
    <text evidence="4">The sequence shown here is derived from an EMBL/GenBank/DDBJ whole genome shotgun (WGS) entry which is preliminary data.</text>
</comment>
<keyword evidence="5" id="KW-1185">Reference proteome</keyword>
<reference evidence="4" key="1">
    <citation type="submission" date="2021-02" db="EMBL/GenBank/DDBJ databases">
        <title>Comparative genomics reveals that relaxation of natural selection precedes convergent phenotypic evolution of cavefish.</title>
        <authorList>
            <person name="Peng Z."/>
        </authorList>
    </citation>
    <scope>NUCLEOTIDE SEQUENCE</scope>
    <source>
        <tissue evidence="4">Muscle</tissue>
    </source>
</reference>
<evidence type="ECO:0000313" key="5">
    <source>
        <dbReference type="Proteomes" id="UP001059041"/>
    </source>
</evidence>
<evidence type="ECO:0000313" key="4">
    <source>
        <dbReference type="EMBL" id="KAI7807222.1"/>
    </source>
</evidence>
<protein>
    <recommendedName>
        <fullName evidence="3">CAP-Gly domain-containing protein</fullName>
    </recommendedName>
</protein>
<gene>
    <name evidence="4" type="ORF">IRJ41_024903</name>
</gene>
<evidence type="ECO:0000256" key="1">
    <source>
        <dbReference type="SAM" id="Coils"/>
    </source>
</evidence>
<dbReference type="Gene3D" id="2.30.30.190">
    <property type="entry name" value="CAP Gly-rich-like domain"/>
    <property type="match status" value="1"/>
</dbReference>
<dbReference type="PROSITE" id="PS50245">
    <property type="entry name" value="CAP_GLY_2"/>
    <property type="match status" value="1"/>
</dbReference>
<evidence type="ECO:0000256" key="2">
    <source>
        <dbReference type="SAM" id="MobiDB-lite"/>
    </source>
</evidence>
<dbReference type="SMART" id="SM01052">
    <property type="entry name" value="CAP_GLY"/>
    <property type="match status" value="1"/>
</dbReference>
<accession>A0A9W8C4N5</accession>
<dbReference type="InterPro" id="IPR000938">
    <property type="entry name" value="CAP-Gly_domain"/>
</dbReference>
<evidence type="ECO:0000259" key="3">
    <source>
        <dbReference type="PROSITE" id="PS50245"/>
    </source>
</evidence>
<dbReference type="AlphaFoldDB" id="A0A9W8C4N5"/>
<dbReference type="SUPFAM" id="SSF74924">
    <property type="entry name" value="Cap-Gly domain"/>
    <property type="match status" value="1"/>
</dbReference>
<dbReference type="Proteomes" id="UP001059041">
    <property type="component" value="Linkage Group LG8"/>
</dbReference>
<proteinExistence type="predicted"/>
<dbReference type="EMBL" id="JAFHDT010000008">
    <property type="protein sequence ID" value="KAI7807222.1"/>
    <property type="molecule type" value="Genomic_DNA"/>
</dbReference>
<dbReference type="InterPro" id="IPR036859">
    <property type="entry name" value="CAP-Gly_dom_sf"/>
</dbReference>
<feature type="region of interest" description="Disordered" evidence="2">
    <location>
        <begin position="84"/>
        <end position="107"/>
    </location>
</feature>
<organism evidence="4 5">
    <name type="scientific">Triplophysa rosa</name>
    <name type="common">Cave loach</name>
    <dbReference type="NCBI Taxonomy" id="992332"/>
    <lineage>
        <taxon>Eukaryota</taxon>
        <taxon>Metazoa</taxon>
        <taxon>Chordata</taxon>
        <taxon>Craniata</taxon>
        <taxon>Vertebrata</taxon>
        <taxon>Euteleostomi</taxon>
        <taxon>Actinopterygii</taxon>
        <taxon>Neopterygii</taxon>
        <taxon>Teleostei</taxon>
        <taxon>Ostariophysi</taxon>
        <taxon>Cypriniformes</taxon>
        <taxon>Nemacheilidae</taxon>
        <taxon>Triplophysa</taxon>
    </lineage>
</organism>
<dbReference type="Pfam" id="PF01302">
    <property type="entry name" value="CAP_GLY"/>
    <property type="match status" value="1"/>
</dbReference>
<name>A0A9W8C4N5_TRIRA</name>
<sequence>MNGASSEKCVQRERTSALHRTLLRAEGEIQELKEEISNQRASWDMRFVELRKRQHDLREQLTSEILGRSARLYRDADSEEASEVFTESGLENGLSEEQRHPCSGGLKRTGVLREDRLCGGQASWPSVMDTRHRRSGGRPHRVFVPHSPLELKIGHRVRIMLPSGRIRTGTIRYLGRVSNSSDCRLGVELEAAENGQHDGTCEGQRYFDCEAGHGAFVTVSKLLMAWE</sequence>
<feature type="domain" description="CAP-Gly" evidence="3">
    <location>
        <begin position="175"/>
        <end position="218"/>
    </location>
</feature>
<keyword evidence="1" id="KW-0175">Coiled coil</keyword>